<protein>
    <recommendedName>
        <fullName evidence="3">DUF11 domain-containing protein</fullName>
    </recommendedName>
</protein>
<feature type="domain" description="DUF11" evidence="3">
    <location>
        <begin position="540"/>
        <end position="654"/>
    </location>
</feature>
<dbReference type="PROSITE" id="PS51257">
    <property type="entry name" value="PROKAR_LIPOPROTEIN"/>
    <property type="match status" value="1"/>
</dbReference>
<dbReference type="RefSeq" id="WP_162621325.1">
    <property type="nucleotide sequence ID" value="NZ_BMQG01000001.1"/>
</dbReference>
<name>A0A8H9L545_9DEIO</name>
<keyword evidence="2" id="KW-0732">Signal</keyword>
<evidence type="ECO:0000256" key="1">
    <source>
        <dbReference type="SAM" id="MobiDB-lite"/>
    </source>
</evidence>
<feature type="region of interest" description="Disordered" evidence="1">
    <location>
        <begin position="369"/>
        <end position="392"/>
    </location>
</feature>
<feature type="chain" id="PRO_5034385689" description="DUF11 domain-containing protein" evidence="2">
    <location>
        <begin position="24"/>
        <end position="809"/>
    </location>
</feature>
<keyword evidence="5" id="KW-1185">Reference proteome</keyword>
<feature type="compositionally biased region" description="Polar residues" evidence="1">
    <location>
        <begin position="757"/>
        <end position="776"/>
    </location>
</feature>
<reference evidence="5" key="1">
    <citation type="journal article" date="2019" name="Int. J. Syst. Evol. Microbiol.">
        <title>The Global Catalogue of Microorganisms (GCM) 10K type strain sequencing project: providing services to taxonomists for standard genome sequencing and annotation.</title>
        <authorList>
            <consortium name="The Broad Institute Genomics Platform"/>
            <consortium name="The Broad Institute Genome Sequencing Center for Infectious Disease"/>
            <person name="Wu L."/>
            <person name="Ma J."/>
        </authorList>
    </citation>
    <scope>NUCLEOTIDE SEQUENCE [LARGE SCALE GENOMIC DNA]</scope>
    <source>
        <strain evidence="5">JCM 31047</strain>
    </source>
</reference>
<evidence type="ECO:0000313" key="5">
    <source>
        <dbReference type="Proteomes" id="UP000600547"/>
    </source>
</evidence>
<evidence type="ECO:0000313" key="4">
    <source>
        <dbReference type="EMBL" id="GGM31077.1"/>
    </source>
</evidence>
<feature type="signal peptide" evidence="2">
    <location>
        <begin position="1"/>
        <end position="23"/>
    </location>
</feature>
<dbReference type="EMBL" id="BMQG01000001">
    <property type="protein sequence ID" value="GGM31077.1"/>
    <property type="molecule type" value="Genomic_DNA"/>
</dbReference>
<gene>
    <name evidence="4" type="ORF">GCM10008956_04010</name>
</gene>
<sequence>MLSHLPRAALLTMTLLTPGAAVAAGCSDPGRDGPTYVANSYFPGATSASAQGRTVTLGALRSGGGSAAIAPGDQIFLIQMQDADINPAGGNLTNTNATAYGDGSTGRGYTALNNAGRYEFAVVTAVNGNTLTLRDPLQYTYRAGPAGTTVRRSFQVLRVPQLSSVTLTSPVTAPAWNGETGGVLVLDAAGTINLNGQTINADAAGFRGGGSFLGGSLTGQGVTDYANTYAPTTSTTISRGAMKGEGIAGTPTLVRGAAVSGGYSGVSAGLATGDLGYPNAFVVARGAPGNAGGGGTQHNAGGGGGGGVGTGGKGGYSYGTYATTNSGSCRVLTSGTTTYYSCGGDGSRDVGGLGGAGIIPDATRLLVGGGGGAGDSNNSADTPGTSQNSGGAGGGAIFIRAQALTGTGLISANGQDGQTAGRDAAGGGGAGGVIALALGAGPVNATLQVRGGAGGNSGLPLRAGETQGTGGGGGGGAVLLASGVLVGSATVTGGAAGVNTPATGISNTYGSVAGNGGQGQLVYDNAQAPLPGQCVPLLTVEKETLTPTRFVTSADATYTLTVRNAAGRATAQSVTLRDPALPPAFAYGSTGTVSLLGGATRTVTTDPLPGQTSPSWSTFVLPGGSSVTLTFDATLSSPAPGVYQNAAEARYQDPARVTTTGTLTATFDPATSTAEDVTVYTPPRVTLEKWVRNVTRTGTFQSASSGYPGDVMEYCINFVNDGGYVANGLTLLDSTPGNTTVQTSAYGTGRGVRLSPTPVTGGSAQSPAGTDLTSAPDTDAGTLDGTGLRYLTNLAAGAKGSVCFQVQIN</sequence>
<dbReference type="InterPro" id="IPR001434">
    <property type="entry name" value="OmcB-like_DUF11"/>
</dbReference>
<dbReference type="Pfam" id="PF01345">
    <property type="entry name" value="DUF11"/>
    <property type="match status" value="1"/>
</dbReference>
<feature type="region of interest" description="Disordered" evidence="1">
    <location>
        <begin position="746"/>
        <end position="777"/>
    </location>
</feature>
<proteinExistence type="predicted"/>
<evidence type="ECO:0000259" key="3">
    <source>
        <dbReference type="Pfam" id="PF01345"/>
    </source>
</evidence>
<accession>A0A8H9L545</accession>
<organism evidence="4 5">
    <name type="scientific">Deinococcus arenae</name>
    <dbReference type="NCBI Taxonomy" id="1452751"/>
    <lineage>
        <taxon>Bacteria</taxon>
        <taxon>Thermotogati</taxon>
        <taxon>Deinococcota</taxon>
        <taxon>Deinococci</taxon>
        <taxon>Deinococcales</taxon>
        <taxon>Deinococcaceae</taxon>
        <taxon>Deinococcus</taxon>
    </lineage>
</organism>
<comment type="caution">
    <text evidence="4">The sequence shown here is derived from an EMBL/GenBank/DDBJ whole genome shotgun (WGS) entry which is preliminary data.</text>
</comment>
<evidence type="ECO:0000256" key="2">
    <source>
        <dbReference type="SAM" id="SignalP"/>
    </source>
</evidence>
<dbReference type="AlphaFoldDB" id="A0A8H9L545"/>
<dbReference type="Proteomes" id="UP000600547">
    <property type="component" value="Unassembled WGS sequence"/>
</dbReference>